<dbReference type="GO" id="GO:0022857">
    <property type="term" value="F:transmembrane transporter activity"/>
    <property type="evidence" value="ECO:0007669"/>
    <property type="project" value="InterPro"/>
</dbReference>
<keyword evidence="4 6" id="KW-1133">Transmembrane helix</keyword>
<evidence type="ECO:0000256" key="4">
    <source>
        <dbReference type="ARBA" id="ARBA00022989"/>
    </source>
</evidence>
<feature type="transmembrane region" description="Helical" evidence="6">
    <location>
        <begin position="195"/>
        <end position="216"/>
    </location>
</feature>
<dbReference type="GO" id="GO:0016020">
    <property type="term" value="C:membrane"/>
    <property type="evidence" value="ECO:0007669"/>
    <property type="project" value="UniProtKB-SubCell"/>
</dbReference>
<feature type="transmembrane region" description="Helical" evidence="6">
    <location>
        <begin position="305"/>
        <end position="322"/>
    </location>
</feature>
<keyword evidence="5 6" id="KW-0472">Membrane</keyword>
<comment type="subcellular location">
    <subcellularLocation>
        <location evidence="1">Membrane</location>
        <topology evidence="1">Multi-pass membrane protein</topology>
    </subcellularLocation>
</comment>
<feature type="transmembrane region" description="Helical" evidence="6">
    <location>
        <begin position="403"/>
        <end position="427"/>
    </location>
</feature>
<feature type="transmembrane region" description="Helical" evidence="6">
    <location>
        <begin position="241"/>
        <end position="264"/>
    </location>
</feature>
<comment type="caution">
    <text evidence="7">The sequence shown here is derived from an EMBL/GenBank/DDBJ whole genome shotgun (WGS) entry which is preliminary data.</text>
</comment>
<name>A0A9W9FBJ8_9EURO</name>
<evidence type="ECO:0000256" key="6">
    <source>
        <dbReference type="SAM" id="Phobius"/>
    </source>
</evidence>
<organism evidence="7 8">
    <name type="scientific">Penicillium angulare</name>
    <dbReference type="NCBI Taxonomy" id="116970"/>
    <lineage>
        <taxon>Eukaryota</taxon>
        <taxon>Fungi</taxon>
        <taxon>Dikarya</taxon>
        <taxon>Ascomycota</taxon>
        <taxon>Pezizomycotina</taxon>
        <taxon>Eurotiomycetes</taxon>
        <taxon>Eurotiomycetidae</taxon>
        <taxon>Eurotiales</taxon>
        <taxon>Aspergillaceae</taxon>
        <taxon>Penicillium</taxon>
    </lineage>
</organism>
<evidence type="ECO:0008006" key="9">
    <source>
        <dbReference type="Google" id="ProtNLM"/>
    </source>
</evidence>
<keyword evidence="8" id="KW-1185">Reference proteome</keyword>
<dbReference type="InterPro" id="IPR002293">
    <property type="entry name" value="AA/rel_permease1"/>
</dbReference>
<sequence length="536" mass="59785">MPECYSIPDSEDFEVYEMTNRTVYNNSRNHDQDDFQLRRLGKNPALKRNFNAISLVGLNCIVLMTWEMVVIGGPASFLSAYFLSWIGSLCTVIMIGELASMAPISASQYHWCAMLAPSKWMRPLSYITMCTTIIAWKMIVCQSYDFVAKIVQALIHFALPSTFTRAVWKEKLIGLGIQILACIPNVIGGRTLPRLQILALMVHILGFFAILIPVSYMPEHREAQELFTPFLNAGHFPTPPLTWFFVMSFYNGLFMGGCCAVHLAEESEGATATLGPTMIISMILDGLLGFGMSIALLFNKQAIEIAAVYGVYSPIILFYQTTNSRSATIILSCVWVVSYMGRVLACIAPASRQVWSLARDQGIPGWKILKKVSSNYLPTNATIFVVIVSILINLIELGSPDTYIYIINSVGPLWCISYTIIGTLLLYRRYKGQILSYGSTDDPMINVPGAKLVWGPFRIPGIWGILINFGSIVYSIVIFFSQCLPWSVDKTTPLQRFLSSSVISIMITVFILVFYLVRARKQYKGPIAEAGVRLAD</sequence>
<dbReference type="Proteomes" id="UP001149165">
    <property type="component" value="Unassembled WGS sequence"/>
</dbReference>
<evidence type="ECO:0000313" key="8">
    <source>
        <dbReference type="Proteomes" id="UP001149165"/>
    </source>
</evidence>
<dbReference type="AlphaFoldDB" id="A0A9W9FBJ8"/>
<protein>
    <recommendedName>
        <fullName evidence="9">Amino acid/polyamine transporter I</fullName>
    </recommendedName>
</protein>
<keyword evidence="2" id="KW-0813">Transport</keyword>
<accession>A0A9W9FBJ8</accession>
<evidence type="ECO:0000256" key="1">
    <source>
        <dbReference type="ARBA" id="ARBA00004141"/>
    </source>
</evidence>
<feature type="transmembrane region" description="Helical" evidence="6">
    <location>
        <begin position="49"/>
        <end position="66"/>
    </location>
</feature>
<evidence type="ECO:0000256" key="2">
    <source>
        <dbReference type="ARBA" id="ARBA00022448"/>
    </source>
</evidence>
<dbReference type="OrthoDB" id="3257095at2759"/>
<evidence type="ECO:0000256" key="3">
    <source>
        <dbReference type="ARBA" id="ARBA00022692"/>
    </source>
</evidence>
<feature type="transmembrane region" description="Helical" evidence="6">
    <location>
        <begin position="461"/>
        <end position="481"/>
    </location>
</feature>
<dbReference type="Gene3D" id="1.20.1740.10">
    <property type="entry name" value="Amino acid/polyamine transporter I"/>
    <property type="match status" value="1"/>
</dbReference>
<feature type="transmembrane region" description="Helical" evidence="6">
    <location>
        <begin position="376"/>
        <end position="397"/>
    </location>
</feature>
<feature type="transmembrane region" description="Helical" evidence="6">
    <location>
        <begin position="78"/>
        <end position="99"/>
    </location>
</feature>
<dbReference type="EMBL" id="JAPQKH010000005">
    <property type="protein sequence ID" value="KAJ5097163.1"/>
    <property type="molecule type" value="Genomic_DNA"/>
</dbReference>
<proteinExistence type="predicted"/>
<reference evidence="7" key="2">
    <citation type="journal article" date="2023" name="IMA Fungus">
        <title>Comparative genomic study of the Penicillium genus elucidates a diverse pangenome and 15 lateral gene transfer events.</title>
        <authorList>
            <person name="Petersen C."/>
            <person name="Sorensen T."/>
            <person name="Nielsen M.R."/>
            <person name="Sondergaard T.E."/>
            <person name="Sorensen J.L."/>
            <person name="Fitzpatrick D.A."/>
            <person name="Frisvad J.C."/>
            <person name="Nielsen K.L."/>
        </authorList>
    </citation>
    <scope>NUCLEOTIDE SEQUENCE</scope>
    <source>
        <strain evidence="7">IBT 30069</strain>
    </source>
</reference>
<evidence type="ECO:0000256" key="5">
    <source>
        <dbReference type="ARBA" id="ARBA00023136"/>
    </source>
</evidence>
<keyword evidence="3 6" id="KW-0812">Transmembrane</keyword>
<feature type="transmembrane region" description="Helical" evidence="6">
    <location>
        <begin position="172"/>
        <end position="189"/>
    </location>
</feature>
<dbReference type="Pfam" id="PF13520">
    <property type="entry name" value="AA_permease_2"/>
    <property type="match status" value="1"/>
</dbReference>
<dbReference type="PANTHER" id="PTHR45649:SF1">
    <property type="entry name" value="TRANSPORTER, PUTATIVE (EUROFUNG)-RELATED"/>
    <property type="match status" value="1"/>
</dbReference>
<reference evidence="7" key="1">
    <citation type="submission" date="2022-11" db="EMBL/GenBank/DDBJ databases">
        <authorList>
            <person name="Petersen C."/>
        </authorList>
    </citation>
    <scope>NUCLEOTIDE SEQUENCE</scope>
    <source>
        <strain evidence="7">IBT 30069</strain>
    </source>
</reference>
<feature type="transmembrane region" description="Helical" evidence="6">
    <location>
        <begin position="276"/>
        <end position="298"/>
    </location>
</feature>
<dbReference type="PANTHER" id="PTHR45649">
    <property type="entry name" value="AMINO-ACID PERMEASE BAT1"/>
    <property type="match status" value="1"/>
</dbReference>
<gene>
    <name evidence="7" type="ORF">N7456_007884</name>
</gene>
<feature type="transmembrane region" description="Helical" evidence="6">
    <location>
        <begin position="120"/>
        <end position="140"/>
    </location>
</feature>
<feature type="transmembrane region" description="Helical" evidence="6">
    <location>
        <begin position="497"/>
        <end position="517"/>
    </location>
</feature>
<evidence type="ECO:0000313" key="7">
    <source>
        <dbReference type="EMBL" id="KAJ5097163.1"/>
    </source>
</evidence>